<dbReference type="HOGENOM" id="CLU_053848_0_0_4"/>
<keyword evidence="2" id="KW-1185">Reference proteome</keyword>
<organism evidence="1 2">
    <name type="scientific">Sulfuritalea hydrogenivorans sk43H</name>
    <dbReference type="NCBI Taxonomy" id="1223802"/>
    <lineage>
        <taxon>Bacteria</taxon>
        <taxon>Pseudomonadati</taxon>
        <taxon>Pseudomonadota</taxon>
        <taxon>Betaproteobacteria</taxon>
        <taxon>Nitrosomonadales</taxon>
        <taxon>Sterolibacteriaceae</taxon>
        <taxon>Sulfuritalea</taxon>
    </lineage>
</organism>
<dbReference type="RefSeq" id="WP_084207415.1">
    <property type="nucleotide sequence ID" value="NZ_AP012547.1"/>
</dbReference>
<evidence type="ECO:0008006" key="3">
    <source>
        <dbReference type="Google" id="ProtNLM"/>
    </source>
</evidence>
<dbReference type="PANTHER" id="PTHR43861">
    <property type="entry name" value="TRANS-ACONITATE 2-METHYLTRANSFERASE-RELATED"/>
    <property type="match status" value="1"/>
</dbReference>
<dbReference type="InterPro" id="IPR029063">
    <property type="entry name" value="SAM-dependent_MTases_sf"/>
</dbReference>
<dbReference type="AlphaFoldDB" id="W0SIV7"/>
<reference evidence="1 2" key="1">
    <citation type="journal article" date="2014" name="Syst. Appl. Microbiol.">
        <title>Complete genomes of freshwater sulfur oxidizers Sulfuricella denitrificans skB26 and Sulfuritalea hydrogenivorans sk43H: genetic insights into the sulfur oxidation pathway of betaproteobacteria.</title>
        <authorList>
            <person name="Watanabe T."/>
            <person name="Kojima H."/>
            <person name="Fukui M."/>
        </authorList>
    </citation>
    <scope>NUCLEOTIDE SEQUENCE [LARGE SCALE GENOMIC DNA]</scope>
    <source>
        <strain evidence="1">DSM22779</strain>
    </source>
</reference>
<evidence type="ECO:0000313" key="2">
    <source>
        <dbReference type="Proteomes" id="UP000031637"/>
    </source>
</evidence>
<dbReference type="STRING" id="1223802.SUTH_02782"/>
<dbReference type="SUPFAM" id="SSF53335">
    <property type="entry name" value="S-adenosyl-L-methionine-dependent methyltransferases"/>
    <property type="match status" value="1"/>
</dbReference>
<dbReference type="Pfam" id="PF13489">
    <property type="entry name" value="Methyltransf_23"/>
    <property type="match status" value="1"/>
</dbReference>
<evidence type="ECO:0000313" key="1">
    <source>
        <dbReference type="EMBL" id="BAO30561.1"/>
    </source>
</evidence>
<sequence length="388" mass="41644">MTHNIRHCPICGFNRTVPLHMNALVALDGLDMSYRVARCPACGFVFADRLPSPATYAAYYRSLSKYDIAPDNTGPSPTDRLRCDAAVALLRPHARPDARIADLGCGSGLLLGALRIAGWSRLAGIDPAPGAPQQARRQFGLDCIRCGTLEQAPALLDLSAMDVVCLTGVLEHLPRLREDLEALTAAIGPQTKILVEVPALERFAHSPFEPYGELSLEHIQYFSTASLTALFGALGFTALSSALVDLPPGYCDSLFGLFIRSPVPGPLSTSTAVSDDIEDYLAQSEAMTRAALGRIAACPAKTLAIYGAGSHTARLIPRLLEAGEKRLVQLVDGNPNLHGKMMGPLLIEAPETLDRHPEATVVVSSFRTQQAISDVLRTSRPNPVLTLY</sequence>
<accession>W0SIV7</accession>
<name>W0SIV7_9PROT</name>
<protein>
    <recommendedName>
        <fullName evidence="3">Methyltransferase domain-containing protein</fullName>
    </recommendedName>
</protein>
<dbReference type="Gene3D" id="3.40.50.150">
    <property type="entry name" value="Vaccinia Virus protein VP39"/>
    <property type="match status" value="1"/>
</dbReference>
<dbReference type="KEGG" id="shd:SUTH_02782"/>
<dbReference type="EMBL" id="AP012547">
    <property type="protein sequence ID" value="BAO30561.1"/>
    <property type="molecule type" value="Genomic_DNA"/>
</dbReference>
<dbReference type="Proteomes" id="UP000031637">
    <property type="component" value="Chromosome"/>
</dbReference>
<dbReference type="OrthoDB" id="6824364at2"/>
<proteinExistence type="predicted"/>
<gene>
    <name evidence="1" type="ORF">SUTH_02782</name>
</gene>